<protein>
    <submittedName>
        <fullName evidence="2">Dihydrofolate reductase</fullName>
    </submittedName>
</protein>
<dbReference type="RefSeq" id="WP_069606751.1">
    <property type="nucleotide sequence ID" value="NZ_CP015217.1"/>
</dbReference>
<dbReference type="SUPFAM" id="SSF53597">
    <property type="entry name" value="Dihydrofolate reductase-like"/>
    <property type="match status" value="1"/>
</dbReference>
<dbReference type="OrthoDB" id="195113at2"/>
<evidence type="ECO:0000313" key="3">
    <source>
        <dbReference type="Proteomes" id="UP000094197"/>
    </source>
</evidence>
<proteinExistence type="predicted"/>
<dbReference type="InterPro" id="IPR024072">
    <property type="entry name" value="DHFR-like_dom_sf"/>
</dbReference>
<evidence type="ECO:0000313" key="2">
    <source>
        <dbReference type="EMBL" id="AOP33514.1"/>
    </source>
</evidence>
<accession>A0A1D7UVE6</accession>
<dbReference type="EMBL" id="CP015217">
    <property type="protein sequence ID" value="AOP33514.1"/>
    <property type="molecule type" value="Genomic_DNA"/>
</dbReference>
<dbReference type="AlphaFoldDB" id="A0A1D7UVE6"/>
<evidence type="ECO:0000259" key="1">
    <source>
        <dbReference type="Pfam" id="PF01872"/>
    </source>
</evidence>
<dbReference type="GO" id="GO:0008703">
    <property type="term" value="F:5-amino-6-(5-phosphoribosylamino)uracil reductase activity"/>
    <property type="evidence" value="ECO:0007669"/>
    <property type="project" value="InterPro"/>
</dbReference>
<dbReference type="PANTHER" id="PTHR38011:SF11">
    <property type="entry name" value="2,5-DIAMINO-6-RIBOSYLAMINO-4(3H)-PYRIMIDINONE 5'-PHOSPHATE REDUCTASE"/>
    <property type="match status" value="1"/>
</dbReference>
<sequence>MRKLIAAINMTIDGFCDHTLGIPDEEIHQHYADLLRSADIALYGRTTYQLMEYWRTVLDNPTGDKTKDDFAVAIDNTQKIVFSRTLKSVDWKSAKLANQDLEKEVLDLKLKSGKDILACSPSLIVSLTKLKLIDEYQLCVHPIIAGNGLPLFKDINEQITLKLIRTKTFSSGAILLYYQPILKLIMEH</sequence>
<keyword evidence="3" id="KW-1185">Reference proteome</keyword>
<feature type="domain" description="Bacterial bifunctional deaminase-reductase C-terminal" evidence="1">
    <location>
        <begin position="2"/>
        <end position="174"/>
    </location>
</feature>
<gene>
    <name evidence="2" type="ORF">A0128_06445</name>
</gene>
<dbReference type="KEGG" id="laj:A0128_06445"/>
<dbReference type="PANTHER" id="PTHR38011">
    <property type="entry name" value="DIHYDROFOLATE REDUCTASE FAMILY PROTEIN (AFU_ORTHOLOGUE AFUA_8G06820)"/>
    <property type="match status" value="1"/>
</dbReference>
<dbReference type="Gene3D" id="3.40.430.10">
    <property type="entry name" value="Dihydrofolate Reductase, subunit A"/>
    <property type="match status" value="1"/>
</dbReference>
<name>A0A1D7UVE6_9LEPT</name>
<dbReference type="InterPro" id="IPR050765">
    <property type="entry name" value="Riboflavin_Biosynth_HTPR"/>
</dbReference>
<dbReference type="InterPro" id="IPR002734">
    <property type="entry name" value="RibDG_C"/>
</dbReference>
<dbReference type="GO" id="GO:0009231">
    <property type="term" value="P:riboflavin biosynthetic process"/>
    <property type="evidence" value="ECO:0007669"/>
    <property type="project" value="InterPro"/>
</dbReference>
<organism evidence="2 3">
    <name type="scientific">Leptospira tipperaryensis</name>
    <dbReference type="NCBI Taxonomy" id="2564040"/>
    <lineage>
        <taxon>Bacteria</taxon>
        <taxon>Pseudomonadati</taxon>
        <taxon>Spirochaetota</taxon>
        <taxon>Spirochaetia</taxon>
        <taxon>Leptospirales</taxon>
        <taxon>Leptospiraceae</taxon>
        <taxon>Leptospira</taxon>
    </lineage>
</organism>
<dbReference type="Proteomes" id="UP000094197">
    <property type="component" value="Chromosome 1"/>
</dbReference>
<reference evidence="2 3" key="1">
    <citation type="submission" date="2016-04" db="EMBL/GenBank/DDBJ databases">
        <title>Complete genome seqeunce of Leptospira alstonii serovar Room22.</title>
        <authorList>
            <person name="Nally J.E."/>
            <person name="Bayles D.O."/>
            <person name="Hurley D."/>
            <person name="Fanning S."/>
            <person name="McMahon B.J."/>
            <person name="Arent Z."/>
        </authorList>
    </citation>
    <scope>NUCLEOTIDE SEQUENCE [LARGE SCALE GENOMIC DNA]</scope>
    <source>
        <strain evidence="2 3">GWTS #1</strain>
    </source>
</reference>
<dbReference type="Pfam" id="PF01872">
    <property type="entry name" value="RibD_C"/>
    <property type="match status" value="1"/>
</dbReference>